<dbReference type="AlphaFoldDB" id="A0A7W4YZM3"/>
<accession>A0A7W4YZM3</accession>
<protein>
    <recommendedName>
        <fullName evidence="4">WD40 repeat domain-containing protein</fullName>
    </recommendedName>
</protein>
<comment type="caution">
    <text evidence="2">The sequence shown here is derived from an EMBL/GenBank/DDBJ whole genome shotgun (WGS) entry which is preliminary data.</text>
</comment>
<keyword evidence="1" id="KW-0732">Signal</keyword>
<dbReference type="EMBL" id="JACHWR010000001">
    <property type="protein sequence ID" value="MBB3040908.1"/>
    <property type="molecule type" value="Genomic_DNA"/>
</dbReference>
<feature type="signal peptide" evidence="1">
    <location>
        <begin position="1"/>
        <end position="26"/>
    </location>
</feature>
<evidence type="ECO:0000256" key="1">
    <source>
        <dbReference type="SAM" id="SignalP"/>
    </source>
</evidence>
<name>A0A7W4YZM3_9ACTN</name>
<dbReference type="RefSeq" id="WP_183590882.1">
    <property type="nucleotide sequence ID" value="NZ_JACHWR010000001.1"/>
</dbReference>
<reference evidence="2 3" key="1">
    <citation type="submission" date="2020-08" db="EMBL/GenBank/DDBJ databases">
        <title>Sequencing the genomes of 1000 actinobacteria strains.</title>
        <authorList>
            <person name="Klenk H.-P."/>
        </authorList>
    </citation>
    <scope>NUCLEOTIDE SEQUENCE [LARGE SCALE GENOMIC DNA]</scope>
    <source>
        <strain evidence="2 3">DSM 105498</strain>
    </source>
</reference>
<evidence type="ECO:0008006" key="4">
    <source>
        <dbReference type="Google" id="ProtNLM"/>
    </source>
</evidence>
<gene>
    <name evidence="2" type="ORF">FHU40_000709</name>
</gene>
<dbReference type="Gene3D" id="2.60.40.2700">
    <property type="match status" value="1"/>
</dbReference>
<sequence>MSLTSSTTPRRSAGALIAAATVLALTAGPADIAAADSRDRARATSLAAAPGSIVFIRNHNVWLSRPDGSDLHQVTRDGVADKPYQSPSQSDTGVIAVSFGNEIVLMQQNGTVMKRLDPGPLTSGVSKPLDGPPVSVSISPDATKVAYTFAAYQCAHGAPCGDQRATAITHTDSLTAPSVYGQTHYWNPSWVGNGRTIQSGGYLHQITLNDLGQPAQHWFDDIDVPQVPYGEGTDLDDAELSPDGRWLGAVRGYDATTQIVWHRVTGNAQSGPAPAVPNRVCETSKMAGLAGPTWSPDSSTMMWTEPDGLWATTGLDEPCPNPMLVIPNASQPDWSAAAVNPGPLPDKPGKPGKPGTTFSVTKKVAVKGVAKVGKKLRVTGSWKPKASQVRYRWLRGGKPIKRAKAATYRLRKADAGKRISARVTLRAPGVKTYTVTTKRTAKVRR</sequence>
<feature type="chain" id="PRO_5039189956" description="WD40 repeat domain-containing protein" evidence="1">
    <location>
        <begin position="27"/>
        <end position="445"/>
    </location>
</feature>
<dbReference type="Proteomes" id="UP000589626">
    <property type="component" value="Unassembled WGS sequence"/>
</dbReference>
<proteinExistence type="predicted"/>
<keyword evidence="3" id="KW-1185">Reference proteome</keyword>
<organism evidence="2 3">
    <name type="scientific">Nocardioides soli</name>
    <dbReference type="NCBI Taxonomy" id="1036020"/>
    <lineage>
        <taxon>Bacteria</taxon>
        <taxon>Bacillati</taxon>
        <taxon>Actinomycetota</taxon>
        <taxon>Actinomycetes</taxon>
        <taxon>Propionibacteriales</taxon>
        <taxon>Nocardioidaceae</taxon>
        <taxon>Nocardioides</taxon>
    </lineage>
</organism>
<dbReference type="SUPFAM" id="SSF50993">
    <property type="entry name" value="Peptidase/esterase 'gauge' domain"/>
    <property type="match status" value="1"/>
</dbReference>
<evidence type="ECO:0000313" key="2">
    <source>
        <dbReference type="EMBL" id="MBB3040908.1"/>
    </source>
</evidence>
<evidence type="ECO:0000313" key="3">
    <source>
        <dbReference type="Proteomes" id="UP000589626"/>
    </source>
</evidence>